<evidence type="ECO:0000256" key="2">
    <source>
        <dbReference type="SAM" id="Phobius"/>
    </source>
</evidence>
<name>A0A7G1G681_9BACT</name>
<dbReference type="InParanoid" id="A0A7G1G681"/>
<dbReference type="AlphaFoldDB" id="A0A7G1G681"/>
<evidence type="ECO:0000313" key="5">
    <source>
        <dbReference type="Proteomes" id="UP000516361"/>
    </source>
</evidence>
<feature type="domain" description="SLH" evidence="3">
    <location>
        <begin position="18"/>
        <end position="80"/>
    </location>
</feature>
<keyword evidence="2" id="KW-0812">Transmembrane</keyword>
<reference evidence="4 5" key="1">
    <citation type="submission" date="2018-06" db="EMBL/GenBank/DDBJ databases">
        <title>Genome sequencing of Oceanotoga sp. sy52.</title>
        <authorList>
            <person name="Mori K."/>
        </authorList>
    </citation>
    <scope>NUCLEOTIDE SEQUENCE [LARGE SCALE GENOMIC DNA]</scope>
    <source>
        <strain evidence="5">sy52</strain>
    </source>
</reference>
<protein>
    <recommendedName>
        <fullName evidence="3">SLH domain-containing protein</fullName>
    </recommendedName>
</protein>
<evidence type="ECO:0000313" key="4">
    <source>
        <dbReference type="EMBL" id="BBE32110.1"/>
    </source>
</evidence>
<keyword evidence="1" id="KW-0175">Coiled coil</keyword>
<gene>
    <name evidence="4" type="ORF">OSSY52_22510</name>
</gene>
<dbReference type="RefSeq" id="WP_190614965.1">
    <property type="nucleotide sequence ID" value="NZ_AP018712.1"/>
</dbReference>
<sequence length="245" mass="27557">MKKLISLIVVLVVAIAAFSLGFKDVTEDYWAYDYVTNLTEKGIIPTDEDSFNGFQPLTRADASVWLTRLLTYVENSPMIAKYEDIQRVENLLKATNMKSEELAKQLEGIPEFEQRITRNILKLKYDSFGQIDELNSKIKELDKKIDGVDQGWKKYEDLLKSVQASYNDVKMAAYRGKNMANSLTEDLLDLQDQLDEATTDMASLSSKVEETNKKVTTLEGKTDHTMIWIGIAVAAALGVAGIIVK</sequence>
<dbReference type="EMBL" id="AP018712">
    <property type="protein sequence ID" value="BBE32110.1"/>
    <property type="molecule type" value="Genomic_DNA"/>
</dbReference>
<keyword evidence="2" id="KW-1133">Transmembrane helix</keyword>
<dbReference type="InterPro" id="IPR051465">
    <property type="entry name" value="Cell_Envelope_Struct_Comp"/>
</dbReference>
<keyword evidence="2" id="KW-0472">Membrane</keyword>
<dbReference type="Pfam" id="PF00395">
    <property type="entry name" value="SLH"/>
    <property type="match status" value="1"/>
</dbReference>
<dbReference type="PANTHER" id="PTHR43308">
    <property type="entry name" value="OUTER MEMBRANE PROTEIN ALPHA-RELATED"/>
    <property type="match status" value="1"/>
</dbReference>
<feature type="coiled-coil region" evidence="1">
    <location>
        <begin position="180"/>
        <end position="221"/>
    </location>
</feature>
<organism evidence="4 5">
    <name type="scientific">Tepiditoga spiralis</name>
    <dbReference type="NCBI Taxonomy" id="2108365"/>
    <lineage>
        <taxon>Bacteria</taxon>
        <taxon>Thermotogati</taxon>
        <taxon>Thermotogota</taxon>
        <taxon>Thermotogae</taxon>
        <taxon>Petrotogales</taxon>
        <taxon>Petrotogaceae</taxon>
        <taxon>Tepiditoga</taxon>
    </lineage>
</organism>
<dbReference type="PANTHER" id="PTHR43308:SF1">
    <property type="entry name" value="OUTER MEMBRANE PROTEIN ALPHA"/>
    <property type="match status" value="1"/>
</dbReference>
<evidence type="ECO:0000256" key="1">
    <source>
        <dbReference type="SAM" id="Coils"/>
    </source>
</evidence>
<dbReference type="PROSITE" id="PS51272">
    <property type="entry name" value="SLH"/>
    <property type="match status" value="1"/>
</dbReference>
<dbReference type="Proteomes" id="UP000516361">
    <property type="component" value="Chromosome"/>
</dbReference>
<dbReference type="SUPFAM" id="SSF58010">
    <property type="entry name" value="Fibrinogen coiled-coil and central regions"/>
    <property type="match status" value="1"/>
</dbReference>
<evidence type="ECO:0000259" key="3">
    <source>
        <dbReference type="PROSITE" id="PS51272"/>
    </source>
</evidence>
<accession>A0A7G1G681</accession>
<dbReference type="KEGG" id="ocy:OSSY52_22510"/>
<proteinExistence type="predicted"/>
<dbReference type="InterPro" id="IPR001119">
    <property type="entry name" value="SLH_dom"/>
</dbReference>
<dbReference type="Gene3D" id="1.10.287.1490">
    <property type="match status" value="1"/>
</dbReference>
<feature type="transmembrane region" description="Helical" evidence="2">
    <location>
        <begin position="226"/>
        <end position="244"/>
    </location>
</feature>
<keyword evidence="5" id="KW-1185">Reference proteome</keyword>